<dbReference type="RefSeq" id="WP_011587343.1">
    <property type="nucleotide sequence ID" value="NC_008260.1"/>
</dbReference>
<evidence type="ECO:0000313" key="3">
    <source>
        <dbReference type="EMBL" id="CAL15493.1"/>
    </source>
</evidence>
<dbReference type="STRING" id="393595.ABO_0045"/>
<protein>
    <submittedName>
        <fullName evidence="3">Hypothetical secreted protein</fullName>
    </submittedName>
</protein>
<accession>Q0VTL5</accession>
<evidence type="ECO:0000256" key="1">
    <source>
        <dbReference type="SAM" id="MobiDB-lite"/>
    </source>
</evidence>
<dbReference type="HOGENOM" id="CLU_428052_0_0_6"/>
<reference evidence="3 4" key="1">
    <citation type="journal article" date="2006" name="Nat. Biotechnol.">
        <title>Genome sequence of the ubiquitous hydrocarbon-degrading marine bacterium Alcanivorax borkumensis.</title>
        <authorList>
            <person name="Schneiker S."/>
            <person name="Martins dos Santos V.A.P."/>
            <person name="Bartels D."/>
            <person name="Bekel T."/>
            <person name="Brecht M."/>
            <person name="Buhrmester J."/>
            <person name="Chernikova T.N."/>
            <person name="Denaro R."/>
            <person name="Ferrer M."/>
            <person name="Gertler C."/>
            <person name="Goesmann A."/>
            <person name="Golyshina O.V."/>
            <person name="Kaminski F."/>
            <person name="Khachane A.N."/>
            <person name="Lang S."/>
            <person name="Linke B."/>
            <person name="McHardy A.C."/>
            <person name="Meyer F."/>
            <person name="Nechitaylo T."/>
            <person name="Puehler A."/>
            <person name="Regenhardt D."/>
            <person name="Rupp O."/>
            <person name="Sabirova J.S."/>
            <person name="Selbitschka W."/>
            <person name="Yakimov M.M."/>
            <person name="Timmis K.N."/>
            <person name="Vorhoelter F.-J."/>
            <person name="Weidner S."/>
            <person name="Kaiser O."/>
            <person name="Golyshin P.N."/>
        </authorList>
    </citation>
    <scope>NUCLEOTIDE SEQUENCE [LARGE SCALE GENOMIC DNA]</scope>
    <source>
        <strain evidence="4">ATCC 700651 / DSM 11573 / NCIMB 13689 / SK2</strain>
    </source>
</reference>
<dbReference type="AlphaFoldDB" id="Q0VTL5"/>
<dbReference type="EMBL" id="AM286690">
    <property type="protein sequence ID" value="CAL15493.1"/>
    <property type="molecule type" value="Genomic_DNA"/>
</dbReference>
<feature type="region of interest" description="Disordered" evidence="1">
    <location>
        <begin position="24"/>
        <end position="78"/>
    </location>
</feature>
<feature type="chain" id="PRO_5004179057" evidence="2">
    <location>
        <begin position="20"/>
        <end position="639"/>
    </location>
</feature>
<organism evidence="3 4">
    <name type="scientific">Alcanivorax borkumensis (strain ATCC 700651 / DSM 11573 / NCIMB 13689 / SK2)</name>
    <dbReference type="NCBI Taxonomy" id="393595"/>
    <lineage>
        <taxon>Bacteria</taxon>
        <taxon>Pseudomonadati</taxon>
        <taxon>Pseudomonadota</taxon>
        <taxon>Gammaproteobacteria</taxon>
        <taxon>Oceanospirillales</taxon>
        <taxon>Alcanivoracaceae</taxon>
        <taxon>Alcanivorax</taxon>
    </lineage>
</organism>
<sequence>MLHLTRLLLLFTFMAVLTACGDGGGSSSSGSTSTNQETGNTGSGDTGGGDTDGSDTDSGDTDGGDTGGGDEDDTVPPVTEEEEAQLLTLIDTNNHFTVSVCPQALLGTQLGGAIDVLTCENEALENISLGNDNLLGLLCADTVAATESNLLSSATNPDFLQNCLLESGAYLKDTLTGLLDNSGPIGQQLCPSSTNPIECIIETVNTVPDSTLIGVLGYLGCEDSLNPQVCLSQVAENLSKGEPLISTVNSLSTALCPISTRADNFQPQACLTEVLGGVGSILNLSGGLGELCPEDADPLTCLLAAGEKLGPVGDLLGGGTINPGILTDLLAGLAEPGNLALLETLPTLLEQIPVLGDLLAGLLNNGGDLFAPLKDLQTLPELLTQLPILGDLLNGIAGGDSGGLPTDALDLESLLNGLSGDQLTVVTDLLAEIPVLGNVIDQLLGAVACESGSPLDCLTQSAGQLGQFGDLLTEVPLLGDLLEPLLATLTGVASGGELLAGVDLLNEVPVVGDLLNQILTVLQGGAGDSLLTPDLAMLIEQPALQGLLDSLLGGLVGGLAGGDPSQLLNGILDQDGNLLDAVIGLVQSLPIVGDLVGSLLVSLLGENAAGSLLAPLSDVLADIPVLGPVLGGLLGGLLG</sequence>
<keyword evidence="2" id="KW-0732">Signal</keyword>
<dbReference type="KEGG" id="abo:ABO_0045"/>
<evidence type="ECO:0000313" key="4">
    <source>
        <dbReference type="Proteomes" id="UP000008871"/>
    </source>
</evidence>
<evidence type="ECO:0000256" key="2">
    <source>
        <dbReference type="SAM" id="SignalP"/>
    </source>
</evidence>
<feature type="signal peptide" evidence="2">
    <location>
        <begin position="1"/>
        <end position="19"/>
    </location>
</feature>
<keyword evidence="4" id="KW-1185">Reference proteome</keyword>
<proteinExistence type="predicted"/>
<dbReference type="PROSITE" id="PS51257">
    <property type="entry name" value="PROKAR_LIPOPROTEIN"/>
    <property type="match status" value="1"/>
</dbReference>
<feature type="compositionally biased region" description="Low complexity" evidence="1">
    <location>
        <begin position="28"/>
        <end position="40"/>
    </location>
</feature>
<dbReference type="OrthoDB" id="6075100at2"/>
<name>Q0VTL5_ALCBS</name>
<feature type="compositionally biased region" description="Acidic residues" evidence="1">
    <location>
        <begin position="52"/>
        <end position="78"/>
    </location>
</feature>
<feature type="compositionally biased region" description="Gly residues" evidence="1">
    <location>
        <begin position="41"/>
        <end position="51"/>
    </location>
</feature>
<dbReference type="Proteomes" id="UP000008871">
    <property type="component" value="Chromosome"/>
</dbReference>
<gene>
    <name evidence="3" type="ordered locus">ABO_0045</name>
</gene>